<protein>
    <submittedName>
        <fullName evidence="2">Uncharacterized protein</fullName>
    </submittedName>
</protein>
<reference evidence="2 3" key="1">
    <citation type="submission" date="2020-04" db="EMBL/GenBank/DDBJ databases">
        <authorList>
            <person name="Wallbank WR R."/>
            <person name="Pardo Diaz C."/>
            <person name="Kozak K."/>
            <person name="Martin S."/>
            <person name="Jiggins C."/>
            <person name="Moest M."/>
            <person name="Warren A I."/>
            <person name="Byers J.R.P. K."/>
            <person name="Montejo-Kovacevich G."/>
            <person name="Yen C E."/>
        </authorList>
    </citation>
    <scope>NUCLEOTIDE SEQUENCE [LARGE SCALE GENOMIC DNA]</scope>
</reference>
<comment type="caution">
    <text evidence="2">The sequence shown here is derived from an EMBL/GenBank/DDBJ whole genome shotgun (WGS) entry which is preliminary data.</text>
</comment>
<sequence>MNRVPNMKNKLHVSTLDRSHIVSNLHSVGQHIFLCIRKWYTQRKKGVKIGVQKKRLNEIAAKNCSVEEIKLACKRMKLAAKANLSLHRREQSRTGGGNKPPSPSPEDLEVMAIAPHDFVVDVSDCDSDSVMTNTTTTIVEDPDAGHSSIEPTVNKMYPLLVIYSP</sequence>
<gene>
    <name evidence="2" type="ORF">APLA_LOCUS17094</name>
</gene>
<keyword evidence="3" id="KW-1185">Reference proteome</keyword>
<dbReference type="Proteomes" id="UP000494106">
    <property type="component" value="Unassembled WGS sequence"/>
</dbReference>
<dbReference type="AlphaFoldDB" id="A0A8S1BI72"/>
<proteinExistence type="predicted"/>
<evidence type="ECO:0000313" key="2">
    <source>
        <dbReference type="EMBL" id="CAB3259479.1"/>
    </source>
</evidence>
<dbReference type="OrthoDB" id="6084504at2759"/>
<evidence type="ECO:0000256" key="1">
    <source>
        <dbReference type="SAM" id="MobiDB-lite"/>
    </source>
</evidence>
<dbReference type="EMBL" id="CADEBC010000618">
    <property type="protein sequence ID" value="CAB3259479.1"/>
    <property type="molecule type" value="Genomic_DNA"/>
</dbReference>
<organism evidence="2 3">
    <name type="scientific">Arctia plantaginis</name>
    <name type="common">Wood tiger moth</name>
    <name type="synonym">Phalaena plantaginis</name>
    <dbReference type="NCBI Taxonomy" id="874455"/>
    <lineage>
        <taxon>Eukaryota</taxon>
        <taxon>Metazoa</taxon>
        <taxon>Ecdysozoa</taxon>
        <taxon>Arthropoda</taxon>
        <taxon>Hexapoda</taxon>
        <taxon>Insecta</taxon>
        <taxon>Pterygota</taxon>
        <taxon>Neoptera</taxon>
        <taxon>Endopterygota</taxon>
        <taxon>Lepidoptera</taxon>
        <taxon>Glossata</taxon>
        <taxon>Ditrysia</taxon>
        <taxon>Noctuoidea</taxon>
        <taxon>Erebidae</taxon>
        <taxon>Arctiinae</taxon>
        <taxon>Arctia</taxon>
    </lineage>
</organism>
<accession>A0A8S1BI72</accession>
<feature type="region of interest" description="Disordered" evidence="1">
    <location>
        <begin position="84"/>
        <end position="107"/>
    </location>
</feature>
<evidence type="ECO:0000313" key="3">
    <source>
        <dbReference type="Proteomes" id="UP000494106"/>
    </source>
</evidence>
<name>A0A8S1BI72_ARCPL</name>